<proteinExistence type="predicted"/>
<feature type="domain" description="DUF8051" evidence="2">
    <location>
        <begin position="6"/>
        <end position="130"/>
    </location>
</feature>
<name>A0A4Q0Y834_9BACT</name>
<keyword evidence="1" id="KW-1133">Transmembrane helix</keyword>
<reference evidence="3 4" key="1">
    <citation type="submission" date="2017-10" db="EMBL/GenBank/DDBJ databases">
        <title>Genomics of the genus Arcobacter.</title>
        <authorList>
            <person name="Perez-Cataluna A."/>
            <person name="Figueras M.J."/>
        </authorList>
    </citation>
    <scope>NUCLEOTIDE SEQUENCE [LARGE SCALE GENOMIC DNA]</scope>
    <source>
        <strain evidence="3 4">CECT 8993</strain>
    </source>
</reference>
<evidence type="ECO:0000313" key="3">
    <source>
        <dbReference type="EMBL" id="RXJ66380.1"/>
    </source>
</evidence>
<keyword evidence="1" id="KW-0472">Membrane</keyword>
<feature type="transmembrane region" description="Helical" evidence="1">
    <location>
        <begin position="143"/>
        <end position="164"/>
    </location>
</feature>
<feature type="transmembrane region" description="Helical" evidence="1">
    <location>
        <begin position="103"/>
        <end position="122"/>
    </location>
</feature>
<comment type="caution">
    <text evidence="3">The sequence shown here is derived from an EMBL/GenBank/DDBJ whole genome shotgun (WGS) entry which is preliminary data.</text>
</comment>
<accession>A0A4Q0Y834</accession>
<evidence type="ECO:0000313" key="4">
    <source>
        <dbReference type="Proteomes" id="UP000290172"/>
    </source>
</evidence>
<feature type="transmembrane region" description="Helical" evidence="1">
    <location>
        <begin position="42"/>
        <end position="65"/>
    </location>
</feature>
<feature type="transmembrane region" description="Helical" evidence="1">
    <location>
        <begin position="7"/>
        <end position="30"/>
    </location>
</feature>
<dbReference type="RefSeq" id="WP_128982789.1">
    <property type="nucleotide sequence ID" value="NZ_PDKJ01000015.1"/>
</dbReference>
<dbReference type="InterPro" id="IPR058364">
    <property type="entry name" value="DUF8051"/>
</dbReference>
<dbReference type="Proteomes" id="UP000290172">
    <property type="component" value="Unassembled WGS sequence"/>
</dbReference>
<organism evidence="3 4">
    <name type="scientific">Halarcobacter ebronensis</name>
    <dbReference type="NCBI Taxonomy" id="1462615"/>
    <lineage>
        <taxon>Bacteria</taxon>
        <taxon>Pseudomonadati</taxon>
        <taxon>Campylobacterota</taxon>
        <taxon>Epsilonproteobacteria</taxon>
        <taxon>Campylobacterales</taxon>
        <taxon>Arcobacteraceae</taxon>
        <taxon>Halarcobacter</taxon>
    </lineage>
</organism>
<feature type="transmembrane region" description="Helical" evidence="1">
    <location>
        <begin position="72"/>
        <end position="91"/>
    </location>
</feature>
<dbReference type="EMBL" id="PDKJ01000015">
    <property type="protein sequence ID" value="RXJ66380.1"/>
    <property type="molecule type" value="Genomic_DNA"/>
</dbReference>
<dbReference type="AlphaFoldDB" id="A0A4Q0Y834"/>
<evidence type="ECO:0000259" key="2">
    <source>
        <dbReference type="Pfam" id="PF26225"/>
    </source>
</evidence>
<sequence>MILKNIHYIISFLLVLLSVLLTILVPGGPIETRDFSNYSETVLVLFNIFLTTLGLLSFVVAFLVAKRKKYSIVLSALFALLYILVYLFDLFKIFPTSPVSMSSTLFLIEVISTFIGFILIYLCVKYNNLEAKNNKNITIKFSFYKIVSILIVLLFAIGIVIFATKSAMGQ</sequence>
<gene>
    <name evidence="3" type="ORF">CRV08_12930</name>
</gene>
<protein>
    <recommendedName>
        <fullName evidence="2">DUF8051 domain-containing protein</fullName>
    </recommendedName>
</protein>
<keyword evidence="1" id="KW-0812">Transmembrane</keyword>
<evidence type="ECO:0000256" key="1">
    <source>
        <dbReference type="SAM" id="Phobius"/>
    </source>
</evidence>
<dbReference type="Pfam" id="PF26225">
    <property type="entry name" value="DUF8051"/>
    <property type="match status" value="1"/>
</dbReference>